<sequence>MDNFSVSASSPTIEFQEGDMDKYLQQLQLYTFFQEEETRPFYEMRSFVKVKGLNVPVTDMGIFQIYDVSYYYYDYLYKTNLKEFRNIDMEEILRYLIKRKEMWTYQTGKEIPKTFNQELMTPKAKIWMKFVCSRI</sequence>
<proteinExistence type="predicted"/>
<dbReference type="OrthoDB" id="990541at2759"/>
<dbReference type="AlphaFoldDB" id="A0A7J9G9H7"/>
<comment type="caution">
    <text evidence="1">The sequence shown here is derived from an EMBL/GenBank/DDBJ whole genome shotgun (WGS) entry which is preliminary data.</text>
</comment>
<dbReference type="Proteomes" id="UP000593560">
    <property type="component" value="Unassembled WGS sequence"/>
</dbReference>
<evidence type="ECO:0000313" key="1">
    <source>
        <dbReference type="EMBL" id="MBA0794203.1"/>
    </source>
</evidence>
<keyword evidence="2" id="KW-1185">Reference proteome</keyword>
<protein>
    <submittedName>
        <fullName evidence="1">Uncharacterized protein</fullName>
    </submittedName>
</protein>
<organism evidence="1 2">
    <name type="scientific">Gossypium harknessii</name>
    <dbReference type="NCBI Taxonomy" id="34285"/>
    <lineage>
        <taxon>Eukaryota</taxon>
        <taxon>Viridiplantae</taxon>
        <taxon>Streptophyta</taxon>
        <taxon>Embryophyta</taxon>
        <taxon>Tracheophyta</taxon>
        <taxon>Spermatophyta</taxon>
        <taxon>Magnoliopsida</taxon>
        <taxon>eudicotyledons</taxon>
        <taxon>Gunneridae</taxon>
        <taxon>Pentapetalae</taxon>
        <taxon>rosids</taxon>
        <taxon>malvids</taxon>
        <taxon>Malvales</taxon>
        <taxon>Malvaceae</taxon>
        <taxon>Malvoideae</taxon>
        <taxon>Gossypium</taxon>
    </lineage>
</organism>
<accession>A0A7J9G9H7</accession>
<name>A0A7J9G9H7_9ROSI</name>
<gene>
    <name evidence="1" type="ORF">Gohar_018554</name>
</gene>
<dbReference type="EMBL" id="JABFAD010000003">
    <property type="protein sequence ID" value="MBA0794203.1"/>
    <property type="molecule type" value="Genomic_DNA"/>
</dbReference>
<reference evidence="1 2" key="1">
    <citation type="journal article" date="2019" name="Genome Biol. Evol.">
        <title>Insights into the evolution of the New World diploid cottons (Gossypium, subgenus Houzingenia) based on genome sequencing.</title>
        <authorList>
            <person name="Grover C.E."/>
            <person name="Arick M.A. 2nd"/>
            <person name="Thrash A."/>
            <person name="Conover J.L."/>
            <person name="Sanders W.S."/>
            <person name="Peterson D.G."/>
            <person name="Frelichowski J.E."/>
            <person name="Scheffler J.A."/>
            <person name="Scheffler B.E."/>
            <person name="Wendel J.F."/>
        </authorList>
    </citation>
    <scope>NUCLEOTIDE SEQUENCE [LARGE SCALE GENOMIC DNA]</scope>
    <source>
        <strain evidence="1">0</strain>
        <tissue evidence="1">Leaf</tissue>
    </source>
</reference>
<evidence type="ECO:0000313" key="2">
    <source>
        <dbReference type="Proteomes" id="UP000593560"/>
    </source>
</evidence>